<dbReference type="PANTHER" id="PTHR47234:SF3">
    <property type="entry name" value="SECRETIN_TONB SHORT N-TERMINAL DOMAIN-CONTAINING PROTEIN"/>
    <property type="match status" value="1"/>
</dbReference>
<keyword evidence="4 8" id="KW-0812">Transmembrane</keyword>
<dbReference type="RefSeq" id="WP_092906816.1">
    <property type="nucleotide sequence ID" value="NZ_FOUZ01000003.1"/>
</dbReference>
<dbReference type="InterPro" id="IPR036942">
    <property type="entry name" value="Beta-barrel_TonB_sf"/>
</dbReference>
<feature type="domain" description="TonB-dependent receptor-like beta-barrel" evidence="11">
    <location>
        <begin position="433"/>
        <end position="887"/>
    </location>
</feature>
<evidence type="ECO:0000256" key="6">
    <source>
        <dbReference type="ARBA" id="ARBA00023136"/>
    </source>
</evidence>
<dbReference type="InterPro" id="IPR008969">
    <property type="entry name" value="CarboxyPept-like_regulatory"/>
</dbReference>
<comment type="subcellular location">
    <subcellularLocation>
        <location evidence="1 8">Cell outer membrane</location>
        <topology evidence="1 8">Multi-pass membrane protein</topology>
    </subcellularLocation>
</comment>
<dbReference type="OrthoDB" id="9805434at2"/>
<evidence type="ECO:0000259" key="11">
    <source>
        <dbReference type="Pfam" id="PF00593"/>
    </source>
</evidence>
<evidence type="ECO:0000256" key="10">
    <source>
        <dbReference type="SAM" id="SignalP"/>
    </source>
</evidence>
<evidence type="ECO:0000313" key="13">
    <source>
        <dbReference type="EMBL" id="SFM86798.1"/>
    </source>
</evidence>
<dbReference type="InterPro" id="IPR012910">
    <property type="entry name" value="Plug_dom"/>
</dbReference>
<dbReference type="InterPro" id="IPR037066">
    <property type="entry name" value="Plug_dom_sf"/>
</dbReference>
<dbReference type="Proteomes" id="UP000199149">
    <property type="component" value="Unassembled WGS sequence"/>
</dbReference>
<feature type="chain" id="PRO_5011527251" evidence="10">
    <location>
        <begin position="26"/>
        <end position="930"/>
    </location>
</feature>
<evidence type="ECO:0000256" key="7">
    <source>
        <dbReference type="ARBA" id="ARBA00023237"/>
    </source>
</evidence>
<proteinExistence type="inferred from homology"/>
<organism evidence="13 14">
    <name type="scientific">Algoriella xinjiangensis</name>
    <dbReference type="NCBI Taxonomy" id="684065"/>
    <lineage>
        <taxon>Bacteria</taxon>
        <taxon>Pseudomonadati</taxon>
        <taxon>Bacteroidota</taxon>
        <taxon>Flavobacteriia</taxon>
        <taxon>Flavobacteriales</taxon>
        <taxon>Weeksellaceae</taxon>
        <taxon>Algoriella</taxon>
    </lineage>
</organism>
<name>A0A1I4UCV3_9FLAO</name>
<reference evidence="14" key="1">
    <citation type="submission" date="2016-10" db="EMBL/GenBank/DDBJ databases">
        <authorList>
            <person name="Varghese N."/>
            <person name="Submissions S."/>
        </authorList>
    </citation>
    <scope>NUCLEOTIDE SEQUENCE [LARGE SCALE GENOMIC DNA]</scope>
    <source>
        <strain evidence="14">XJ109</strain>
    </source>
</reference>
<keyword evidence="5 9" id="KW-0798">TonB box</keyword>
<feature type="domain" description="TonB-dependent receptor plug" evidence="12">
    <location>
        <begin position="122"/>
        <end position="244"/>
    </location>
</feature>
<sequence>MIKNKYTLNKLFLLASLFGGSVLFAQQVKVHGIVEDANGPIANATVNVKGTAINTTTDANGFYEVLVNPGNYNIVVTKVGEPTNEQTVTIIDEQEVDLDFFLNQTDLSEVVLIGSRSIGRTQLDSSTPVDVIDIKEVTKDVGQVSLNQILNYVAPSFSSNTQVISDGTDHIDPASLRGLGPDQVLVLINGKRRHTTSLININGSFGKGSVGTDLNAIPTSAIKRIEILRDGAAAQYGSDAIAGVINIVLDDSTDKVRANITYGGNLSRNAEDNFDGETFQANVNYGVKVGDKGGFVNLSGSYDKRQPFNRQKEFTGTIFSDYNRPDLYPNPTGVDITDAELQRRGETRGDYVSRIGQSKNEGGAIFLNSLFPVSDKTEIYAFGGLNYRLGESAAFRRQPAQLNQNVATIFPNGYMPLIETNNYDRSLAAGIRSEIGDWKVDFSNTYGNNTIDFGVKNTVNASMLDSSPTSFEAGGYRFTQNTTNLDFSRYFDNALAGINVAFGAEFRYENYKIVAGEESSYTNYGKVRQIGVGTNGQPIYVPDFNGNINTLFAANGSAFAGGAQAFPGFLPANEVDASRHSVAAYLDTEFNFTKNWLVAAAVRYEDYSDFGSTLNGKLSTRYKLGNYVLRAAASTGFRAPSLHQMYFSATSSLFLDGSISNSGTFTNDSRAAKLLGIPELNEEKSKSVSAGFTANWGKFKLSVDGYFIRIDDRIIYTGTFTGSNATNATTQDKEIYELLQQANATSARFFANAIDTETKGIDVVLTYQEKFGLGKLRADLSATFNKTNVVGDVHASDLLKGKEATYFDRSSRIYLESAVPRTKVNLSLNYSLDKWNVYLRNVYFGEVDGATNNLADAQTFGGKVITDLSFGYAVNKNISVTIGANNLLDIYPDKTNVGSLRGAGYFLYSRTGQQFGTGGRFAFARLALSL</sequence>
<dbReference type="InterPro" id="IPR000531">
    <property type="entry name" value="Beta-barrel_TonB"/>
</dbReference>
<protein>
    <submittedName>
        <fullName evidence="13">Iron complex outermembrane recepter protein</fullName>
    </submittedName>
</protein>
<keyword evidence="7 8" id="KW-0998">Cell outer membrane</keyword>
<dbReference type="Pfam" id="PF07715">
    <property type="entry name" value="Plug"/>
    <property type="match status" value="1"/>
</dbReference>
<evidence type="ECO:0000256" key="9">
    <source>
        <dbReference type="RuleBase" id="RU003357"/>
    </source>
</evidence>
<dbReference type="EMBL" id="FOUZ01000003">
    <property type="protein sequence ID" value="SFM86798.1"/>
    <property type="molecule type" value="Genomic_DNA"/>
</dbReference>
<keyword evidence="14" id="KW-1185">Reference proteome</keyword>
<dbReference type="GO" id="GO:0009279">
    <property type="term" value="C:cell outer membrane"/>
    <property type="evidence" value="ECO:0007669"/>
    <property type="project" value="UniProtKB-SubCell"/>
</dbReference>
<accession>A0A1I4UCV3</accession>
<dbReference type="AlphaFoldDB" id="A0A1I4UCV3"/>
<dbReference type="PROSITE" id="PS52016">
    <property type="entry name" value="TONB_DEPENDENT_REC_3"/>
    <property type="match status" value="1"/>
</dbReference>
<dbReference type="Gene3D" id="2.170.130.10">
    <property type="entry name" value="TonB-dependent receptor, plug domain"/>
    <property type="match status" value="1"/>
</dbReference>
<dbReference type="InterPro" id="IPR039426">
    <property type="entry name" value="TonB-dep_rcpt-like"/>
</dbReference>
<dbReference type="Gene3D" id="2.40.170.20">
    <property type="entry name" value="TonB-dependent receptor, beta-barrel domain"/>
    <property type="match status" value="1"/>
</dbReference>
<comment type="similarity">
    <text evidence="8 9">Belongs to the TonB-dependent receptor family.</text>
</comment>
<dbReference type="Gene3D" id="2.60.40.1120">
    <property type="entry name" value="Carboxypeptidase-like, regulatory domain"/>
    <property type="match status" value="1"/>
</dbReference>
<keyword evidence="3 8" id="KW-1134">Transmembrane beta strand</keyword>
<dbReference type="Pfam" id="PF13620">
    <property type="entry name" value="CarboxypepD_reg"/>
    <property type="match status" value="1"/>
</dbReference>
<dbReference type="SUPFAM" id="SSF56935">
    <property type="entry name" value="Porins"/>
    <property type="match status" value="1"/>
</dbReference>
<evidence type="ECO:0000256" key="5">
    <source>
        <dbReference type="ARBA" id="ARBA00023077"/>
    </source>
</evidence>
<evidence type="ECO:0000256" key="8">
    <source>
        <dbReference type="PROSITE-ProRule" id="PRU01360"/>
    </source>
</evidence>
<dbReference type="SUPFAM" id="SSF49464">
    <property type="entry name" value="Carboxypeptidase regulatory domain-like"/>
    <property type="match status" value="1"/>
</dbReference>
<evidence type="ECO:0000256" key="1">
    <source>
        <dbReference type="ARBA" id="ARBA00004571"/>
    </source>
</evidence>
<dbReference type="STRING" id="684065.SAMN05421738_103188"/>
<dbReference type="PANTHER" id="PTHR47234">
    <property type="match status" value="1"/>
</dbReference>
<keyword evidence="6 8" id="KW-0472">Membrane</keyword>
<keyword evidence="10" id="KW-0732">Signal</keyword>
<evidence type="ECO:0000256" key="2">
    <source>
        <dbReference type="ARBA" id="ARBA00022448"/>
    </source>
</evidence>
<dbReference type="Pfam" id="PF00593">
    <property type="entry name" value="TonB_dep_Rec_b-barrel"/>
    <property type="match status" value="1"/>
</dbReference>
<evidence type="ECO:0000256" key="4">
    <source>
        <dbReference type="ARBA" id="ARBA00022692"/>
    </source>
</evidence>
<keyword evidence="2 8" id="KW-0813">Transport</keyword>
<evidence type="ECO:0000256" key="3">
    <source>
        <dbReference type="ARBA" id="ARBA00022452"/>
    </source>
</evidence>
<feature type="signal peptide" evidence="10">
    <location>
        <begin position="1"/>
        <end position="25"/>
    </location>
</feature>
<evidence type="ECO:0000313" key="14">
    <source>
        <dbReference type="Proteomes" id="UP000199149"/>
    </source>
</evidence>
<evidence type="ECO:0000259" key="12">
    <source>
        <dbReference type="Pfam" id="PF07715"/>
    </source>
</evidence>
<gene>
    <name evidence="13" type="ORF">SAMN05421738_103188</name>
</gene>